<dbReference type="InterPro" id="IPR049176">
    <property type="entry name" value="COG5_N"/>
</dbReference>
<evidence type="ECO:0000313" key="9">
    <source>
        <dbReference type="Proteomes" id="UP000018001"/>
    </source>
</evidence>
<dbReference type="Proteomes" id="UP000018001">
    <property type="component" value="Unassembled WGS sequence"/>
</dbReference>
<comment type="caution">
    <text evidence="8">The sequence shown here is derived from an EMBL/GenBank/DDBJ whole genome shotgun (WGS) entry which is preliminary data.</text>
</comment>
<evidence type="ECO:0000313" key="8">
    <source>
        <dbReference type="EMBL" id="GAD93264.1"/>
    </source>
</evidence>
<sequence>MTDGEPSYIDYETFLDPEFSPASFANSLVISTNDANDSPLDLSTPLSRVLFDLQEIDTHIHTLTTKSALPLLTHTREQTESGQHVVKEVEEQVASLTLGYQRLEKEVLRKWEAAEEARLAAENSWAAVRLARAVGRCLSLGRQLEGQLTELSGRGSARQEHKILSDAAYTIISSRRLLSATGEGEEGYGLDRVKVIRTLKSELVIPAENTIKARTQQIINRFSMSTLLAEENGTSGSSSGYKQALDAKARVISAITTLYILSPAPRAKTPASDYRPELLLSTLQGYMHTSLTTSLSALTKSLTMLPTLERTLIEISARCQDIVALETILGTLRPPQHPLLEPQPAPKEQPPTTVPPTEKQLQPPSDQAQSSATATTSSTTDNLLQPLLQSLDTSSLPSYFWRSLASSLRSRVHDIVSRGGVSARTLKSNADRLRAELRECVLRGSQLPAASVLGRDKGLSGKRDGSEQPVVVGNWEREAAVMVGAVVNTLGK</sequence>
<evidence type="ECO:0000259" key="7">
    <source>
        <dbReference type="Pfam" id="PF20649"/>
    </source>
</evidence>
<protein>
    <recommendedName>
        <fullName evidence="2">Conserved oligomeric Golgi complex subunit 5</fullName>
    </recommendedName>
</protein>
<dbReference type="InterPro" id="IPR048485">
    <property type="entry name" value="COG5_helical"/>
</dbReference>
<dbReference type="HOGENOM" id="CLU_030042_0_0_1"/>
<accession>V5FAA4</accession>
<proteinExistence type="predicted"/>
<feature type="region of interest" description="Disordered" evidence="5">
    <location>
        <begin position="333"/>
        <end position="381"/>
    </location>
</feature>
<evidence type="ECO:0000256" key="4">
    <source>
        <dbReference type="ARBA" id="ARBA00023136"/>
    </source>
</evidence>
<dbReference type="Pfam" id="PF20649">
    <property type="entry name" value="COG5_C"/>
    <property type="match status" value="1"/>
</dbReference>
<name>V5FAA4_BYSSN</name>
<feature type="compositionally biased region" description="Pro residues" evidence="5">
    <location>
        <begin position="335"/>
        <end position="354"/>
    </location>
</feature>
<evidence type="ECO:0000259" key="6">
    <source>
        <dbReference type="Pfam" id="PF10392"/>
    </source>
</evidence>
<organism evidence="8 9">
    <name type="scientific">Byssochlamys spectabilis (strain No. 5 / NBRC 109023)</name>
    <name type="common">Paecilomyces variotii</name>
    <dbReference type="NCBI Taxonomy" id="1356009"/>
    <lineage>
        <taxon>Eukaryota</taxon>
        <taxon>Fungi</taxon>
        <taxon>Dikarya</taxon>
        <taxon>Ascomycota</taxon>
        <taxon>Pezizomycotina</taxon>
        <taxon>Eurotiomycetes</taxon>
        <taxon>Eurotiomycetidae</taxon>
        <taxon>Eurotiales</taxon>
        <taxon>Thermoascaceae</taxon>
        <taxon>Paecilomyces</taxon>
    </lineage>
</organism>
<keyword evidence="9" id="KW-1185">Reference proteome</keyword>
<dbReference type="InterPro" id="IPR019465">
    <property type="entry name" value="Cog5"/>
</dbReference>
<dbReference type="AlphaFoldDB" id="V5FAA4"/>
<keyword evidence="4" id="KW-0472">Membrane</keyword>
<evidence type="ECO:0000256" key="3">
    <source>
        <dbReference type="ARBA" id="ARBA00023034"/>
    </source>
</evidence>
<dbReference type="Pfam" id="PF10392">
    <property type="entry name" value="COG5_N"/>
    <property type="match status" value="1"/>
</dbReference>
<feature type="compositionally biased region" description="Low complexity" evidence="5">
    <location>
        <begin position="365"/>
        <end position="381"/>
    </location>
</feature>
<dbReference type="OrthoDB" id="18786at2759"/>
<dbReference type="InParanoid" id="V5FAA4"/>
<dbReference type="EMBL" id="BAUL01000052">
    <property type="protein sequence ID" value="GAD93264.1"/>
    <property type="molecule type" value="Genomic_DNA"/>
</dbReference>
<dbReference type="GO" id="GO:0000139">
    <property type="term" value="C:Golgi membrane"/>
    <property type="evidence" value="ECO:0007669"/>
    <property type="project" value="UniProtKB-SubCell"/>
</dbReference>
<feature type="domain" description="Conserved oligomeric Golgi complex subunit 5 helical" evidence="7">
    <location>
        <begin position="209"/>
        <end position="437"/>
    </location>
</feature>
<dbReference type="PANTHER" id="PTHR13228">
    <property type="entry name" value="CONSERVED OLIGOMERIC GOLGI COMPLEX COMPONENT 5"/>
    <property type="match status" value="1"/>
</dbReference>
<dbReference type="GO" id="GO:0006891">
    <property type="term" value="P:intra-Golgi vesicle-mediated transport"/>
    <property type="evidence" value="ECO:0007669"/>
    <property type="project" value="InterPro"/>
</dbReference>
<evidence type="ECO:0000256" key="5">
    <source>
        <dbReference type="SAM" id="MobiDB-lite"/>
    </source>
</evidence>
<dbReference type="PANTHER" id="PTHR13228:SF3">
    <property type="entry name" value="CONSERVED OLIGOMERIC GOLGI COMPLEX SUBUNIT 5"/>
    <property type="match status" value="1"/>
</dbReference>
<gene>
    <name evidence="8" type="ORF">PVAR5_1872</name>
</gene>
<dbReference type="GO" id="GO:0017119">
    <property type="term" value="C:Golgi transport complex"/>
    <property type="evidence" value="ECO:0007669"/>
    <property type="project" value="InterPro"/>
</dbReference>
<keyword evidence="3" id="KW-0333">Golgi apparatus</keyword>
<dbReference type="eggNOG" id="ENOG502QQP3">
    <property type="taxonomic scope" value="Eukaryota"/>
</dbReference>
<evidence type="ECO:0000256" key="1">
    <source>
        <dbReference type="ARBA" id="ARBA00004395"/>
    </source>
</evidence>
<evidence type="ECO:0000256" key="2">
    <source>
        <dbReference type="ARBA" id="ARBA00020974"/>
    </source>
</evidence>
<dbReference type="FunCoup" id="V5FAA4">
    <property type="interactions" value="37"/>
</dbReference>
<reference evidence="9" key="1">
    <citation type="journal article" date="2014" name="Genome Announc.">
        <title>Draft genome sequence of the formaldehyde-resistant fungus Byssochlamys spectabilis No. 5 (anamorph Paecilomyces variotii No. 5) (NBRC109023).</title>
        <authorList>
            <person name="Oka T."/>
            <person name="Ekino K."/>
            <person name="Fukuda K."/>
            <person name="Nomura Y."/>
        </authorList>
    </citation>
    <scope>NUCLEOTIDE SEQUENCE [LARGE SCALE GENOMIC DNA]</scope>
    <source>
        <strain evidence="9">No. 5 / NBRC 109023</strain>
    </source>
</reference>
<feature type="domain" description="Conserved oligomeric Golgi complex subunit 5 N-terminal" evidence="6">
    <location>
        <begin position="12"/>
        <end position="144"/>
    </location>
</feature>
<comment type="subcellular location">
    <subcellularLocation>
        <location evidence="1">Golgi apparatus membrane</location>
        <topology evidence="1">Peripheral membrane protein</topology>
    </subcellularLocation>
</comment>